<dbReference type="Gene3D" id="3.40.50.980">
    <property type="match status" value="2"/>
</dbReference>
<dbReference type="SUPFAM" id="SSF52777">
    <property type="entry name" value="CoA-dependent acyltransferases"/>
    <property type="match status" value="2"/>
</dbReference>
<evidence type="ECO:0000256" key="4">
    <source>
        <dbReference type="ARBA" id="ARBA00029454"/>
    </source>
</evidence>
<dbReference type="InterPro" id="IPR010071">
    <property type="entry name" value="AA_adenyl_dom"/>
</dbReference>
<dbReference type="Gene3D" id="3.30.559.10">
    <property type="entry name" value="Chloramphenicol acetyltransferase-like domain"/>
    <property type="match status" value="1"/>
</dbReference>
<dbReference type="InterPro" id="IPR000873">
    <property type="entry name" value="AMP-dep_synth/lig_dom"/>
</dbReference>
<dbReference type="GO" id="GO:0016874">
    <property type="term" value="F:ligase activity"/>
    <property type="evidence" value="ECO:0007669"/>
    <property type="project" value="UniProtKB-KW"/>
</dbReference>
<dbReference type="CDD" id="cd05918">
    <property type="entry name" value="A_NRPS_SidN3_like"/>
    <property type="match status" value="1"/>
</dbReference>
<keyword evidence="1" id="KW-0596">Phosphopantetheine</keyword>
<dbReference type="FunFam" id="3.30.300.30:FF:000015">
    <property type="entry name" value="Nonribosomal peptide synthase SidD"/>
    <property type="match status" value="1"/>
</dbReference>
<sequence>MSYEEKGFSVIEPHDVARTIVWLLSEDSSPVAIDYQTLICSTIAGMVEQAMAIGKHDAVIEESKLLPLSDSDKTKILTWNKDPPIQSHRCVRTLIHEQCLSQPEALALRAWDGELNYAELEDLSSSLAQRLISLGVGRDVFVPLCFEKSRWTTVAILGVIKAGGGFVLLDPSHPEARLFEVCQKISSSLIISSSKYAELAARLAANVVEIKDHDLESLVSKDPWSPPPTAPGDALYAVFTSGSTGAPKGVISNHSSFGAAIGPYTKAVGLDRESRVFQFASYAFDVTIFDTLMTLINGGCICVPSDDDRWSDVTRAIQHFRATHCSFTPTVARILEPKDLPSLRTLVLGGEKLEIADISRWVDHVRVLNLYGASECSIMSIQLVTRNGAAMQTVDYETGSVRWIVDPDDHERLLPIGTIGELVIEGSIVGRGYIDSPENTAAKFIQPPIWLHQLRGPGYCSLVYKSGDLAQYAADGSIRFIGRKDTQVKLRGQRIELGDVEHHIRLAFPSARDVVAEVVTFPDSSRSPMLVSFIHTGSNEMTGGREHAIARSTPIAEPHDSFRSHIPTVQSQLQQLLPSYMVPSVFLPLASLPLTSTDKINRKILRESAAALSTEQLERYQPTTAARRIPLTDSEKLLHQYFCRALHLEPDQVGADDHFFRRGGDSLIAMELVAMARRDKYMLNVRDVFKYPQLSALARAIQPKANEEDEAPSAPFSLIGGRRDVIRDAAQQCRLPVRAIEDIYPCTPLQRGLMSETMRDPKAFVANISLPLPRDIDLTLLKASWIAVTAVHPILRTRVVLSPSHGLLQVVIREDIEWTTSKNRGGQNFTVGIGKPLVQLRLCTSHDSQDRTYLFLNIHHAIYDGRTLPLIFKEVDAAYHGRTLLPRPITPFIRYLQSTPDANNYWSALMEGFQTPAFPSLPARAHKLSPRSTLSITVDISSRSPVEFTPNAYVRLAWAITQAQSQGTKDVCFGTVVSGRSAPVANIELMTIPTIATIPCRISLDAQHSVHYALHKVQSETVAGIPYEQLGLTEIRRLGDHATLACSFQTLLVMQPGEARTKVSWMENDESDLDYQADATYAINLICKPEGNKVKVTTLYDSDVVKEDEMQRIMDGFHDILRELYQSPHKTIGDILISSEYVV</sequence>
<evidence type="ECO:0000313" key="7">
    <source>
        <dbReference type="Proteomes" id="UP001369815"/>
    </source>
</evidence>
<dbReference type="InterPro" id="IPR023213">
    <property type="entry name" value="CAT-like_dom_sf"/>
</dbReference>
<comment type="caution">
    <text evidence="6">The sequence shown here is derived from an EMBL/GenBank/DDBJ whole genome shotgun (WGS) entry which is preliminary data.</text>
</comment>
<name>A0AAX6MMT3_9PEZI</name>
<dbReference type="EMBL" id="JBANMG010000004">
    <property type="protein sequence ID" value="KAK6953945.1"/>
    <property type="molecule type" value="Genomic_DNA"/>
</dbReference>
<keyword evidence="2" id="KW-0597">Phosphoprotein</keyword>
<dbReference type="GO" id="GO:0005737">
    <property type="term" value="C:cytoplasm"/>
    <property type="evidence" value="ECO:0007669"/>
    <property type="project" value="TreeGrafter"/>
</dbReference>
<dbReference type="SUPFAM" id="SSF47336">
    <property type="entry name" value="ACP-like"/>
    <property type="match status" value="1"/>
</dbReference>
<comment type="similarity">
    <text evidence="4">Belongs to the NRP synthetase family.</text>
</comment>
<dbReference type="GO" id="GO:0031177">
    <property type="term" value="F:phosphopantetheine binding"/>
    <property type="evidence" value="ECO:0007669"/>
    <property type="project" value="TreeGrafter"/>
</dbReference>
<dbReference type="SUPFAM" id="SSF56801">
    <property type="entry name" value="Acetyl-CoA synthetase-like"/>
    <property type="match status" value="1"/>
</dbReference>
<dbReference type="PANTHER" id="PTHR45527:SF3">
    <property type="entry name" value="SIDEROPHORE SYNTHETASE (EUROFUNG)"/>
    <property type="match status" value="1"/>
</dbReference>
<feature type="domain" description="Carrier" evidence="5">
    <location>
        <begin position="629"/>
        <end position="705"/>
    </location>
</feature>
<evidence type="ECO:0000256" key="3">
    <source>
        <dbReference type="ARBA" id="ARBA00022598"/>
    </source>
</evidence>
<reference evidence="6 7" key="1">
    <citation type="journal article" date="2024" name="Front Chem Biol">
        <title>Unveiling the potential of Daldinia eschscholtzii MFLUCC 19-0629 through bioactivity and bioinformatics studies for enhanced sustainable agriculture production.</title>
        <authorList>
            <person name="Brooks S."/>
            <person name="Weaver J.A."/>
            <person name="Klomchit A."/>
            <person name="Alharthi S.A."/>
            <person name="Onlamun T."/>
            <person name="Nurani R."/>
            <person name="Vong T.K."/>
            <person name="Alberti F."/>
            <person name="Greco C."/>
        </authorList>
    </citation>
    <scope>NUCLEOTIDE SEQUENCE [LARGE SCALE GENOMIC DNA]</scope>
    <source>
        <strain evidence="6">MFLUCC 19-0629</strain>
    </source>
</reference>
<evidence type="ECO:0000259" key="5">
    <source>
        <dbReference type="PROSITE" id="PS50075"/>
    </source>
</evidence>
<dbReference type="GO" id="GO:0043041">
    <property type="term" value="P:amino acid activation for nonribosomal peptide biosynthetic process"/>
    <property type="evidence" value="ECO:0007669"/>
    <property type="project" value="TreeGrafter"/>
</dbReference>
<dbReference type="Gene3D" id="3.30.300.30">
    <property type="match status" value="1"/>
</dbReference>
<dbReference type="Gene3D" id="3.30.559.30">
    <property type="entry name" value="Nonribosomal peptide synthetase, condensation domain"/>
    <property type="match status" value="1"/>
</dbReference>
<dbReference type="Pfam" id="PF00501">
    <property type="entry name" value="AMP-binding"/>
    <property type="match status" value="1"/>
</dbReference>
<dbReference type="Proteomes" id="UP001369815">
    <property type="component" value="Unassembled WGS sequence"/>
</dbReference>
<dbReference type="InterPro" id="IPR009081">
    <property type="entry name" value="PP-bd_ACP"/>
</dbReference>
<dbReference type="Pfam" id="PF00668">
    <property type="entry name" value="Condensation"/>
    <property type="match status" value="1"/>
</dbReference>
<dbReference type="InterPro" id="IPR001242">
    <property type="entry name" value="Condensation_dom"/>
</dbReference>
<evidence type="ECO:0000313" key="6">
    <source>
        <dbReference type="EMBL" id="KAK6953945.1"/>
    </source>
</evidence>
<keyword evidence="3" id="KW-0436">Ligase</keyword>
<evidence type="ECO:0000256" key="2">
    <source>
        <dbReference type="ARBA" id="ARBA00022553"/>
    </source>
</evidence>
<dbReference type="CDD" id="cd19545">
    <property type="entry name" value="FUM14_C_NRPS-like"/>
    <property type="match status" value="1"/>
</dbReference>
<gene>
    <name evidence="6" type="ORF">Daesc_003907</name>
</gene>
<dbReference type="InterPro" id="IPR036736">
    <property type="entry name" value="ACP-like_sf"/>
</dbReference>
<dbReference type="Gene3D" id="2.30.38.10">
    <property type="entry name" value="Luciferase, Domain 3"/>
    <property type="match status" value="1"/>
</dbReference>
<protein>
    <recommendedName>
        <fullName evidence="5">Carrier domain-containing protein</fullName>
    </recommendedName>
</protein>
<accession>A0AAX6MMT3</accession>
<dbReference type="NCBIfam" id="TIGR01733">
    <property type="entry name" value="AA-adenyl-dom"/>
    <property type="match status" value="1"/>
</dbReference>
<dbReference type="AlphaFoldDB" id="A0AAX6MMT3"/>
<keyword evidence="7" id="KW-1185">Reference proteome</keyword>
<dbReference type="Gene3D" id="1.10.1200.10">
    <property type="entry name" value="ACP-like"/>
    <property type="match status" value="1"/>
</dbReference>
<dbReference type="PANTHER" id="PTHR45527">
    <property type="entry name" value="NONRIBOSOMAL PEPTIDE SYNTHETASE"/>
    <property type="match status" value="1"/>
</dbReference>
<organism evidence="6 7">
    <name type="scientific">Daldinia eschscholtzii</name>
    <dbReference type="NCBI Taxonomy" id="292717"/>
    <lineage>
        <taxon>Eukaryota</taxon>
        <taxon>Fungi</taxon>
        <taxon>Dikarya</taxon>
        <taxon>Ascomycota</taxon>
        <taxon>Pezizomycotina</taxon>
        <taxon>Sordariomycetes</taxon>
        <taxon>Xylariomycetidae</taxon>
        <taxon>Xylariales</taxon>
        <taxon>Hypoxylaceae</taxon>
        <taxon>Daldinia</taxon>
    </lineage>
</organism>
<dbReference type="PROSITE" id="PS50075">
    <property type="entry name" value="CARRIER"/>
    <property type="match status" value="1"/>
</dbReference>
<dbReference type="GO" id="GO:0044550">
    <property type="term" value="P:secondary metabolite biosynthetic process"/>
    <property type="evidence" value="ECO:0007669"/>
    <property type="project" value="TreeGrafter"/>
</dbReference>
<proteinExistence type="inferred from homology"/>
<dbReference type="Pfam" id="PF00550">
    <property type="entry name" value="PP-binding"/>
    <property type="match status" value="1"/>
</dbReference>
<dbReference type="FunFam" id="3.40.50.12780:FF:000014">
    <property type="entry name" value="Nonribosomal peptide synthetase 1"/>
    <property type="match status" value="1"/>
</dbReference>
<dbReference type="InterPro" id="IPR045851">
    <property type="entry name" value="AMP-bd_C_sf"/>
</dbReference>
<evidence type="ECO:0000256" key="1">
    <source>
        <dbReference type="ARBA" id="ARBA00022450"/>
    </source>
</evidence>